<dbReference type="AlphaFoldDB" id="A0AAD6MQA2"/>
<evidence type="ECO:0000313" key="1">
    <source>
        <dbReference type="EMBL" id="KAJ5703506.1"/>
    </source>
</evidence>
<comment type="caution">
    <text evidence="1">The sequence shown here is derived from an EMBL/GenBank/DDBJ whole genome shotgun (WGS) entry which is preliminary data.</text>
</comment>
<dbReference type="EMBL" id="JAQJAN010000023">
    <property type="protein sequence ID" value="KAJ5703506.1"/>
    <property type="molecule type" value="Genomic_DNA"/>
</dbReference>
<organism evidence="1 2">
    <name type="scientific">Penicillium malachiteum</name>
    <dbReference type="NCBI Taxonomy" id="1324776"/>
    <lineage>
        <taxon>Eukaryota</taxon>
        <taxon>Fungi</taxon>
        <taxon>Dikarya</taxon>
        <taxon>Ascomycota</taxon>
        <taxon>Pezizomycotina</taxon>
        <taxon>Eurotiomycetes</taxon>
        <taxon>Eurotiomycetidae</taxon>
        <taxon>Eurotiales</taxon>
        <taxon>Aspergillaceae</taxon>
        <taxon>Penicillium</taxon>
    </lineage>
</organism>
<gene>
    <name evidence="1" type="ORF">N7493_011895</name>
</gene>
<proteinExistence type="predicted"/>
<keyword evidence="2" id="KW-1185">Reference proteome</keyword>
<name>A0AAD6MQA2_9EURO</name>
<accession>A0AAD6MQA2</accession>
<sequence length="206" mass="23599">MTTPLTSRDILQAPLPDLRRASNRTHSSALKNLHYVGHLEHWSSFELADEHGLQGRFSQHVGQILSAVFQSENMALCFADAKAASLRTLNTPDLGIIDKRSNLLVVGEMKVPWIKSHSLARAIFQYHRGEQHYIRHCLGQVSNYMWENRLRYAILTTYDETVFLRRSVQNQKWQLEFSSLVKNASAGNSTTVRKAFWFIARESLVS</sequence>
<reference evidence="1" key="1">
    <citation type="journal article" date="2023" name="IMA Fungus">
        <title>Comparative genomic study of the Penicillium genus elucidates a diverse pangenome and 15 lateral gene transfer events.</title>
        <authorList>
            <person name="Petersen C."/>
            <person name="Sorensen T."/>
            <person name="Nielsen M.R."/>
            <person name="Sondergaard T.E."/>
            <person name="Sorensen J.L."/>
            <person name="Fitzpatrick D.A."/>
            <person name="Frisvad J.C."/>
            <person name="Nielsen K.L."/>
        </authorList>
    </citation>
    <scope>NUCLEOTIDE SEQUENCE</scope>
    <source>
        <strain evidence="1">IBT 17514</strain>
    </source>
</reference>
<dbReference type="Proteomes" id="UP001215712">
    <property type="component" value="Unassembled WGS sequence"/>
</dbReference>
<evidence type="ECO:0000313" key="2">
    <source>
        <dbReference type="Proteomes" id="UP001215712"/>
    </source>
</evidence>
<protein>
    <submittedName>
        <fullName evidence="1">Uncharacterized protein</fullName>
    </submittedName>
</protein>
<reference evidence="1" key="2">
    <citation type="submission" date="2023-01" db="EMBL/GenBank/DDBJ databases">
        <authorList>
            <person name="Petersen C."/>
        </authorList>
    </citation>
    <scope>NUCLEOTIDE SEQUENCE</scope>
    <source>
        <strain evidence="1">IBT 17514</strain>
    </source>
</reference>